<dbReference type="EMBL" id="DXFA01000139">
    <property type="protein sequence ID" value="HIX48896.1"/>
    <property type="molecule type" value="Genomic_DNA"/>
</dbReference>
<dbReference type="InterPro" id="IPR005218">
    <property type="entry name" value="Diacylglycerol/lipid_kinase"/>
</dbReference>
<comment type="caution">
    <text evidence="15">The sequence shown here is derived from an EMBL/GenBank/DDBJ whole genome shotgun (WGS) entry which is preliminary data.</text>
</comment>
<sequence>MKKMLFIYNPNAGTGALKPKLSDVLDIFTKGGYEVTVYPTQKPHDAVEKIRSFRGEYDLLVCSGGDGTLDEAVTGIQLRGTDIPLGYIPAGTTNDFASSLGISKDILGAADTAVNGVPFSCDVGLFNGDPFIYIAAFGLFTDVSYETKQSMKNILGHLAYVLEGTKRIFNIPSYRIRVTHDGEAFEDEFIFGMVTNSRSVGGFKGIIGTDVVFDDGEFEVTLIRTPKNPLELNELLGAIVMKQINPQRMYSFKSGCVRFECEEEIPWTLDGEFGGKHREVTVTDKKQALRIMVRQEMAAGLSVSGQAAEKGSEKVSGKIEEN</sequence>
<keyword evidence="3" id="KW-0444">Lipid biosynthesis</keyword>
<evidence type="ECO:0000256" key="4">
    <source>
        <dbReference type="ARBA" id="ARBA00022679"/>
    </source>
</evidence>
<evidence type="ECO:0000256" key="6">
    <source>
        <dbReference type="ARBA" id="ARBA00022741"/>
    </source>
</evidence>
<protein>
    <submittedName>
        <fullName evidence="15">YegS/Rv2252/BmrU family lipid kinase</fullName>
    </submittedName>
</protein>
<proteinExistence type="inferred from homology"/>
<evidence type="ECO:0000256" key="5">
    <source>
        <dbReference type="ARBA" id="ARBA00022723"/>
    </source>
</evidence>
<dbReference type="Gene3D" id="2.60.200.40">
    <property type="match status" value="1"/>
</dbReference>
<dbReference type="GO" id="GO:0005886">
    <property type="term" value="C:plasma membrane"/>
    <property type="evidence" value="ECO:0007669"/>
    <property type="project" value="TreeGrafter"/>
</dbReference>
<dbReference type="SUPFAM" id="SSF111331">
    <property type="entry name" value="NAD kinase/diacylglycerol kinase-like"/>
    <property type="match status" value="1"/>
</dbReference>
<accession>A0A9D2ATV5</accession>
<dbReference type="GO" id="GO:0005524">
    <property type="term" value="F:ATP binding"/>
    <property type="evidence" value="ECO:0007669"/>
    <property type="project" value="UniProtKB-KW"/>
</dbReference>
<evidence type="ECO:0000256" key="8">
    <source>
        <dbReference type="ARBA" id="ARBA00022840"/>
    </source>
</evidence>
<dbReference type="Gene3D" id="3.40.50.10330">
    <property type="entry name" value="Probable inorganic polyphosphate/atp-NAD kinase, domain 1"/>
    <property type="match status" value="1"/>
</dbReference>
<name>A0A9D2ATV5_9FIRM</name>
<evidence type="ECO:0000256" key="3">
    <source>
        <dbReference type="ARBA" id="ARBA00022516"/>
    </source>
</evidence>
<keyword evidence="9" id="KW-0460">Magnesium</keyword>
<comment type="similarity">
    <text evidence="2">Belongs to the diacylglycerol/lipid kinase family.</text>
</comment>
<evidence type="ECO:0000313" key="15">
    <source>
        <dbReference type="EMBL" id="HIX48896.1"/>
    </source>
</evidence>
<evidence type="ECO:0000256" key="12">
    <source>
        <dbReference type="ARBA" id="ARBA00023264"/>
    </source>
</evidence>
<keyword evidence="11" id="KW-0594">Phospholipid biosynthesis</keyword>
<dbReference type="InterPro" id="IPR017438">
    <property type="entry name" value="ATP-NAD_kinase_N"/>
</dbReference>
<gene>
    <name evidence="15" type="ORF">H9981_07800</name>
</gene>
<dbReference type="GO" id="GO:0004143">
    <property type="term" value="F:ATP-dependent diacylglycerol kinase activity"/>
    <property type="evidence" value="ECO:0007669"/>
    <property type="project" value="TreeGrafter"/>
</dbReference>
<dbReference type="AlphaFoldDB" id="A0A9D2ATV5"/>
<dbReference type="GO" id="GO:0008654">
    <property type="term" value="P:phospholipid biosynthetic process"/>
    <property type="evidence" value="ECO:0007669"/>
    <property type="project" value="UniProtKB-KW"/>
</dbReference>
<reference evidence="15" key="2">
    <citation type="submission" date="2021-04" db="EMBL/GenBank/DDBJ databases">
        <authorList>
            <person name="Gilroy R."/>
        </authorList>
    </citation>
    <scope>NUCLEOTIDE SEQUENCE</scope>
    <source>
        <strain evidence="15">ChiSjej5B23-15282</strain>
    </source>
</reference>
<dbReference type="InterPro" id="IPR050187">
    <property type="entry name" value="Lipid_Phosphate_FormReg"/>
</dbReference>
<keyword evidence="10" id="KW-0443">Lipid metabolism</keyword>
<feature type="region of interest" description="Disordered" evidence="13">
    <location>
        <begin position="303"/>
        <end position="322"/>
    </location>
</feature>
<dbReference type="PANTHER" id="PTHR12358:SF106">
    <property type="entry name" value="LIPID KINASE YEGS"/>
    <property type="match status" value="1"/>
</dbReference>
<organism evidence="15 16">
    <name type="scientific">Candidatus Mediterraneibacter caccavium</name>
    <dbReference type="NCBI Taxonomy" id="2838661"/>
    <lineage>
        <taxon>Bacteria</taxon>
        <taxon>Bacillati</taxon>
        <taxon>Bacillota</taxon>
        <taxon>Clostridia</taxon>
        <taxon>Lachnospirales</taxon>
        <taxon>Lachnospiraceae</taxon>
        <taxon>Mediterraneibacter</taxon>
    </lineage>
</organism>
<keyword evidence="12" id="KW-1208">Phospholipid metabolism</keyword>
<comment type="cofactor">
    <cofactor evidence="1">
        <name>Mg(2+)</name>
        <dbReference type="ChEBI" id="CHEBI:18420"/>
    </cofactor>
</comment>
<dbReference type="Proteomes" id="UP000824243">
    <property type="component" value="Unassembled WGS sequence"/>
</dbReference>
<keyword evidence="6" id="KW-0547">Nucleotide-binding</keyword>
<keyword evidence="8" id="KW-0067">ATP-binding</keyword>
<dbReference type="GO" id="GO:0046872">
    <property type="term" value="F:metal ion binding"/>
    <property type="evidence" value="ECO:0007669"/>
    <property type="project" value="UniProtKB-KW"/>
</dbReference>
<evidence type="ECO:0000256" key="2">
    <source>
        <dbReference type="ARBA" id="ARBA00005983"/>
    </source>
</evidence>
<evidence type="ECO:0000259" key="14">
    <source>
        <dbReference type="PROSITE" id="PS50146"/>
    </source>
</evidence>
<keyword evidence="4" id="KW-0808">Transferase</keyword>
<evidence type="ECO:0000256" key="11">
    <source>
        <dbReference type="ARBA" id="ARBA00023209"/>
    </source>
</evidence>
<evidence type="ECO:0000256" key="1">
    <source>
        <dbReference type="ARBA" id="ARBA00001946"/>
    </source>
</evidence>
<dbReference type="NCBIfam" id="TIGR00147">
    <property type="entry name" value="YegS/Rv2252/BmrU family lipid kinase"/>
    <property type="match status" value="1"/>
</dbReference>
<feature type="compositionally biased region" description="Basic and acidic residues" evidence="13">
    <location>
        <begin position="310"/>
        <end position="322"/>
    </location>
</feature>
<dbReference type="PANTHER" id="PTHR12358">
    <property type="entry name" value="SPHINGOSINE KINASE"/>
    <property type="match status" value="1"/>
</dbReference>
<dbReference type="InterPro" id="IPR016064">
    <property type="entry name" value="NAD/diacylglycerol_kinase_sf"/>
</dbReference>
<dbReference type="Pfam" id="PF19279">
    <property type="entry name" value="YegS_C"/>
    <property type="match status" value="1"/>
</dbReference>
<dbReference type="InterPro" id="IPR001206">
    <property type="entry name" value="Diacylglycerol_kinase_cat_dom"/>
</dbReference>
<dbReference type="SMART" id="SM00046">
    <property type="entry name" value="DAGKc"/>
    <property type="match status" value="1"/>
</dbReference>
<evidence type="ECO:0000256" key="13">
    <source>
        <dbReference type="SAM" id="MobiDB-lite"/>
    </source>
</evidence>
<reference evidence="15" key="1">
    <citation type="journal article" date="2021" name="PeerJ">
        <title>Extensive microbial diversity within the chicken gut microbiome revealed by metagenomics and culture.</title>
        <authorList>
            <person name="Gilroy R."/>
            <person name="Ravi A."/>
            <person name="Getino M."/>
            <person name="Pursley I."/>
            <person name="Horton D.L."/>
            <person name="Alikhan N.F."/>
            <person name="Baker D."/>
            <person name="Gharbi K."/>
            <person name="Hall N."/>
            <person name="Watson M."/>
            <person name="Adriaenssens E.M."/>
            <person name="Foster-Nyarko E."/>
            <person name="Jarju S."/>
            <person name="Secka A."/>
            <person name="Antonio M."/>
            <person name="Oren A."/>
            <person name="Chaudhuri R.R."/>
            <person name="La Ragione R."/>
            <person name="Hildebrand F."/>
            <person name="Pallen M.J."/>
        </authorList>
    </citation>
    <scope>NUCLEOTIDE SEQUENCE</scope>
    <source>
        <strain evidence="15">ChiSjej5B23-15282</strain>
    </source>
</reference>
<dbReference type="PROSITE" id="PS50146">
    <property type="entry name" value="DAGK"/>
    <property type="match status" value="1"/>
</dbReference>
<evidence type="ECO:0000256" key="10">
    <source>
        <dbReference type="ARBA" id="ARBA00023098"/>
    </source>
</evidence>
<keyword evidence="7 15" id="KW-0418">Kinase</keyword>
<evidence type="ECO:0000313" key="16">
    <source>
        <dbReference type="Proteomes" id="UP000824243"/>
    </source>
</evidence>
<evidence type="ECO:0000256" key="9">
    <source>
        <dbReference type="ARBA" id="ARBA00022842"/>
    </source>
</evidence>
<keyword evidence="5" id="KW-0479">Metal-binding</keyword>
<evidence type="ECO:0000256" key="7">
    <source>
        <dbReference type="ARBA" id="ARBA00022777"/>
    </source>
</evidence>
<feature type="domain" description="DAGKc" evidence="14">
    <location>
        <begin position="1"/>
        <end position="130"/>
    </location>
</feature>
<dbReference type="Pfam" id="PF00781">
    <property type="entry name" value="DAGK_cat"/>
    <property type="match status" value="1"/>
</dbReference>
<dbReference type="InterPro" id="IPR045540">
    <property type="entry name" value="YegS/DAGK_C"/>
</dbReference>